<dbReference type="eggNOG" id="ENOG502RV0X">
    <property type="taxonomic scope" value="Eukaryota"/>
</dbReference>
<name>K3WJP5_GLOUD</name>
<dbReference type="Proteomes" id="UP000019132">
    <property type="component" value="Unassembled WGS sequence"/>
</dbReference>
<dbReference type="OMA" id="ESCALCI"/>
<dbReference type="Gene3D" id="2.10.50.10">
    <property type="entry name" value="Tumor Necrosis Factor Receptor, subunit A, domain 2"/>
    <property type="match status" value="5"/>
</dbReference>
<dbReference type="PANTHER" id="PTHR47236:SF4">
    <property type="entry name" value="GENE 9195-RELATED"/>
    <property type="match status" value="1"/>
</dbReference>
<dbReference type="VEuPathDB" id="FungiDB:PYU1_G005176"/>
<dbReference type="InParanoid" id="K3WJP5"/>
<dbReference type="STRING" id="431595.K3WJP5"/>
<dbReference type="EnsemblProtists" id="PYU1_T005187">
    <property type="protein sequence ID" value="PYU1_T005187"/>
    <property type="gene ID" value="PYU1_G005176"/>
</dbReference>
<dbReference type="AlphaFoldDB" id="K3WJP5"/>
<dbReference type="PANTHER" id="PTHR47236">
    <property type="entry name" value="GENE, 32742-RELATED-RELATED"/>
    <property type="match status" value="1"/>
</dbReference>
<organism evidence="1 2">
    <name type="scientific">Globisporangium ultimum (strain ATCC 200006 / CBS 805.95 / DAOM BR144)</name>
    <name type="common">Pythium ultimum</name>
    <dbReference type="NCBI Taxonomy" id="431595"/>
    <lineage>
        <taxon>Eukaryota</taxon>
        <taxon>Sar</taxon>
        <taxon>Stramenopiles</taxon>
        <taxon>Oomycota</taxon>
        <taxon>Peronosporomycetes</taxon>
        <taxon>Pythiales</taxon>
        <taxon>Pythiaceae</taxon>
        <taxon>Globisporangium</taxon>
    </lineage>
</organism>
<reference evidence="2" key="2">
    <citation type="submission" date="2010-04" db="EMBL/GenBank/DDBJ databases">
        <authorList>
            <person name="Buell R."/>
            <person name="Hamilton J."/>
            <person name="Hostetler J."/>
        </authorList>
    </citation>
    <scope>NUCLEOTIDE SEQUENCE [LARGE SCALE GENOMIC DNA]</scope>
    <source>
        <strain evidence="2">DAOM:BR144</strain>
    </source>
</reference>
<evidence type="ECO:0000313" key="1">
    <source>
        <dbReference type="EnsemblProtists" id="PYU1_T005187"/>
    </source>
</evidence>
<dbReference type="EMBL" id="GL376633">
    <property type="status" value="NOT_ANNOTATED_CDS"/>
    <property type="molecule type" value="Genomic_DNA"/>
</dbReference>
<keyword evidence="2" id="KW-1185">Reference proteome</keyword>
<dbReference type="InterPro" id="IPR009030">
    <property type="entry name" value="Growth_fac_rcpt_cys_sf"/>
</dbReference>
<proteinExistence type="predicted"/>
<protein>
    <recommendedName>
        <fullName evidence="3">Tyrosine-protein kinase ephrin type A/B receptor-like domain-containing protein</fullName>
    </recommendedName>
</protein>
<evidence type="ECO:0008006" key="3">
    <source>
        <dbReference type="Google" id="ProtNLM"/>
    </source>
</evidence>
<evidence type="ECO:0000313" key="2">
    <source>
        <dbReference type="Proteomes" id="UP000019132"/>
    </source>
</evidence>
<reference evidence="1" key="3">
    <citation type="submission" date="2015-02" db="UniProtKB">
        <authorList>
            <consortium name="EnsemblProtists"/>
        </authorList>
    </citation>
    <scope>IDENTIFICATION</scope>
    <source>
        <strain evidence="1">DAOM BR144</strain>
    </source>
</reference>
<sequence>MPCPAGTYTERVDLIRAEDCTICPLRHACPQGTGGETQTMQDCGAGFFCPNGTAYAKQFPCLPGTWSSSTSLADSSECEICPKGKYCSGGKSFIDGSCSPGYYCPLGTAYPTKFPCPSGTYTSKTWLFESSQCDDCPPGYYCPAGSVEPIPCKPGSYTSLNSTQVVGPGLAWPACITCPAGHFCAEASIAPDPCGKGKFSSAGAKSCSVCEAGYFCNSKTTSLMNMKADTMSWLTPGSLYGKCYNGTYCPPGSDSEPALETDACPKGYYCPIATPAPVICPAGTYSNFTGQDSLDDCIPTPAGYFSLEGSLQPTVRSSSKTQIPCPSRYYINRTGGRSEEDFPEPCPIGTFSNSTSLRQVEDCILCSPGMYCDSTGLTVPRGQCDPGYYCTLGAYTSAPMNYEATIFGVNNRHTGAQCPQGAFCPLGSATPTLCPPGTYNNFTGLESESQCIPCPPGKYCETPGLFLPTGNCIAGYYCMGGASTPTQTVTEPGYYSLDGAFSQLPCPSGQFNLHTSQEKCVDCPAGFYCGFPATVNPVLCPAGNYCPENTTLPVKCPPGFFASAQGLVALDQCTPCPASYYCDSYGLSAPSGKCFEGFVCAESSPVANPVAQHFGYICPAGHYCPEGSGSEVMCPSGTFRASVGGTSVDSCTICPGGHYCSGSSLTVPSGECDEGYFCSSRASSATPSDKVTGDICPAGYFCPKASVIPLKCSAGTYTPQPGQSICAICPEGYFCDGITTNRLFDCPQGYYCPLGTAAIPIPCPVGTFNNRTKITSFYECSPSSENKFGKTALSDTHLCPHGSYCPQGTFVPLLCPRGTYSNATGLDSADGCQFCDEGNFCSEQGIIEPTGLCDAGFYCKHNNTAPNPSIGVVIEAAGSGSAGPWRLFGGNFCPQGHYCVMGSMSPRLCPEGSYANEIGMLSCKICVPGYYCPLGTVDYSANVCPQGYYCPSGTKRRVEYPCPPGSFSNRTGLQDISQCSPAPGGMYVDLYAAVQPSGACKSGFYCSGGSTSSTPSLGATGGPCLPGTNCPEGSAVPIVCDAGYYCSSTNTEKALPCTEGFYCIQGSYTATPTGQNNSLGMIGNVCSAGHYCPQGTSNPIPCPPGTFSENTQNRHVSDCFPCPASYLCSESGIVEPYEKCTPGFQLKDARKALNALKAQHNQNCVLQERLVMKKGSHSVNYARKGSTVSKALSVRNNAHEGFIALGRLPRVHRFHALLDLTVIKLVSLALVNAQNAHPGNFVLGSHLLTLLRAIAALATFVLEEQVHNNRPTV</sequence>
<reference evidence="2" key="1">
    <citation type="journal article" date="2010" name="Genome Biol.">
        <title>Genome sequence of the necrotrophic plant pathogen Pythium ultimum reveals original pathogenicity mechanisms and effector repertoire.</title>
        <authorList>
            <person name="Levesque C.A."/>
            <person name="Brouwer H."/>
            <person name="Cano L."/>
            <person name="Hamilton J.P."/>
            <person name="Holt C."/>
            <person name="Huitema E."/>
            <person name="Raffaele S."/>
            <person name="Robideau G.P."/>
            <person name="Thines M."/>
            <person name="Win J."/>
            <person name="Zerillo M.M."/>
            <person name="Beakes G.W."/>
            <person name="Boore J.L."/>
            <person name="Busam D."/>
            <person name="Dumas B."/>
            <person name="Ferriera S."/>
            <person name="Fuerstenberg S.I."/>
            <person name="Gachon C.M."/>
            <person name="Gaulin E."/>
            <person name="Govers F."/>
            <person name="Grenville-Briggs L."/>
            <person name="Horner N."/>
            <person name="Hostetler J."/>
            <person name="Jiang R.H."/>
            <person name="Johnson J."/>
            <person name="Krajaejun T."/>
            <person name="Lin H."/>
            <person name="Meijer H.J."/>
            <person name="Moore B."/>
            <person name="Morris P."/>
            <person name="Phuntmart V."/>
            <person name="Puiu D."/>
            <person name="Shetty J."/>
            <person name="Stajich J.E."/>
            <person name="Tripathy S."/>
            <person name="Wawra S."/>
            <person name="van West P."/>
            <person name="Whitty B.R."/>
            <person name="Coutinho P.M."/>
            <person name="Henrissat B."/>
            <person name="Martin F."/>
            <person name="Thomas P.D."/>
            <person name="Tyler B.M."/>
            <person name="De Vries R.P."/>
            <person name="Kamoun S."/>
            <person name="Yandell M."/>
            <person name="Tisserat N."/>
            <person name="Buell C.R."/>
        </authorList>
    </citation>
    <scope>NUCLEOTIDE SEQUENCE</scope>
    <source>
        <strain evidence="2">DAOM:BR144</strain>
    </source>
</reference>
<dbReference type="HOGENOM" id="CLU_279178_0_0_1"/>
<dbReference type="SUPFAM" id="SSF57184">
    <property type="entry name" value="Growth factor receptor domain"/>
    <property type="match status" value="6"/>
</dbReference>
<dbReference type="SMART" id="SM01411">
    <property type="entry name" value="Ephrin_rec_like"/>
    <property type="match status" value="17"/>
</dbReference>
<accession>K3WJP5</accession>